<evidence type="ECO:0000313" key="3">
    <source>
        <dbReference type="Proteomes" id="UP000323521"/>
    </source>
</evidence>
<name>A0A3G1KQY7_FORW1</name>
<dbReference type="Gene3D" id="3.40.50.720">
    <property type="entry name" value="NAD(P)-binding Rossmann-like Domain"/>
    <property type="match status" value="1"/>
</dbReference>
<dbReference type="PANTHER" id="PTHR30388:SF6">
    <property type="entry name" value="XANTHINE DEHYDROGENASE SUBUNIT A-RELATED"/>
    <property type="match status" value="1"/>
</dbReference>
<evidence type="ECO:0000313" key="2">
    <source>
        <dbReference type="EMBL" id="ATW24892.1"/>
    </source>
</evidence>
<proteinExistence type="predicted"/>
<dbReference type="EMBL" id="CP017634">
    <property type="protein sequence ID" value="ATW24892.1"/>
    <property type="molecule type" value="Genomic_DNA"/>
</dbReference>
<dbReference type="KEGG" id="fwa:DCMF_09020"/>
<keyword evidence="3" id="KW-1185">Reference proteome</keyword>
<dbReference type="Pfam" id="PF13478">
    <property type="entry name" value="XdhC_C"/>
    <property type="match status" value="1"/>
</dbReference>
<dbReference type="NCBIfam" id="TIGR03309">
    <property type="entry name" value="matur_yqeB"/>
    <property type="match status" value="1"/>
</dbReference>
<dbReference type="InterPro" id="IPR017695">
    <property type="entry name" value="Se-dep_Mo_hydrolase_YqeB"/>
</dbReference>
<evidence type="ECO:0000259" key="1">
    <source>
        <dbReference type="Pfam" id="PF13478"/>
    </source>
</evidence>
<accession>A0A3G1KQY7</accession>
<dbReference type="InterPro" id="IPR052698">
    <property type="entry name" value="MoCofactor_Util/Proc"/>
</dbReference>
<protein>
    <recommendedName>
        <fullName evidence="1">XdhC Rossmann domain-containing protein</fullName>
    </recommendedName>
</protein>
<dbReference type="AlphaFoldDB" id="A0A3G1KQY7"/>
<dbReference type="Gene3D" id="3.40.630.10">
    <property type="entry name" value="Zn peptidases"/>
    <property type="match status" value="1"/>
</dbReference>
<dbReference type="Proteomes" id="UP000323521">
    <property type="component" value="Chromosome"/>
</dbReference>
<dbReference type="InterPro" id="IPR027051">
    <property type="entry name" value="XdhC_Rossmann_dom"/>
</dbReference>
<feature type="domain" description="XdhC Rossmann" evidence="1">
    <location>
        <begin position="379"/>
        <end position="525"/>
    </location>
</feature>
<dbReference type="OrthoDB" id="9815497at2"/>
<gene>
    <name evidence="2" type="ORF">DCMF_09020</name>
</gene>
<reference evidence="2 3" key="1">
    <citation type="submission" date="2016-10" db="EMBL/GenBank/DDBJ databases">
        <title>Complete Genome Sequence of Peptococcaceae strain DCMF.</title>
        <authorList>
            <person name="Edwards R.J."/>
            <person name="Holland S.I."/>
            <person name="Deshpande N.P."/>
            <person name="Wong Y.K."/>
            <person name="Ertan H."/>
            <person name="Manefield M."/>
            <person name="Russell T.L."/>
            <person name="Lee M.J."/>
        </authorList>
    </citation>
    <scope>NUCLEOTIDE SEQUENCE [LARGE SCALE GENOMIC DNA]</scope>
    <source>
        <strain evidence="2 3">DCMF</strain>
    </source>
</reference>
<dbReference type="PANTHER" id="PTHR30388">
    <property type="entry name" value="ALDEHYDE OXIDOREDUCTASE MOLYBDENUM COFACTOR ASSEMBLY PROTEIN"/>
    <property type="match status" value="1"/>
</dbReference>
<sequence length="545" mass="59332">MVFPYVLIKGAGDLASGVALVLKKAGYPVVMTEIPQPTCVRRKVSFADMVYQDSICIEGTWGRLVDDFSQAREVADRGEIPVLVDPEGKTLKNYRPEIFIDAAMAKKNLGTNLDDAGTVIALGPGFHAGRDVHAVIETQRGNRLGEPIFSGTAIPNTGIPGEVKGYAIERLLRAPAGGIFRNRLEIGDLVEKGDIVGYVDDAPVKAEIPGVVRGLLKSGLPAYPGLKVGDIHPEKRPDLCFRVTDKAWQIGWGVLRAIWKLQGISGEKKRERDLQIFSQIEELLGQGNSGVLYTLIDAGATHELESGARLLVMADGRKFGSLRIPALDRDMLSRSNDILAHGQEGTIIDWQVPWTEMGKTDGDGVIKIFAERISPQKKLIIFGGGHVALPLAEMAAILEFRVIVVDDRPEFANEERFPRAGKIICASFEDVFQKKLLEKEIDAVTSIVIITRGHSQDRTCVRHLAATPVNYIGMIGSIQKVKQTFRALLEEGIPREALERISAPVGLDLGGQRPAEIALSILAEIVAGENKGTGRPVHEIRGGVF</sequence>
<organism evidence="2 3">
    <name type="scientific">Formimonas warabiya</name>
    <dbReference type="NCBI Taxonomy" id="1761012"/>
    <lineage>
        <taxon>Bacteria</taxon>
        <taxon>Bacillati</taxon>
        <taxon>Bacillota</taxon>
        <taxon>Clostridia</taxon>
        <taxon>Eubacteriales</taxon>
        <taxon>Peptococcaceae</taxon>
        <taxon>Candidatus Formimonas</taxon>
    </lineage>
</organism>
<dbReference type="RefSeq" id="WP_148134127.1">
    <property type="nucleotide sequence ID" value="NZ_CP017634.1"/>
</dbReference>